<evidence type="ECO:0000313" key="8">
    <source>
        <dbReference type="EMBL" id="SHJ33843.1"/>
    </source>
</evidence>
<feature type="transmembrane region" description="Helical" evidence="7">
    <location>
        <begin position="103"/>
        <end position="126"/>
    </location>
</feature>
<dbReference type="GO" id="GO:0005345">
    <property type="term" value="F:purine nucleobase transmembrane transporter activity"/>
    <property type="evidence" value="ECO:0007669"/>
    <property type="project" value="TreeGrafter"/>
</dbReference>
<dbReference type="PANTHER" id="PTHR43337:SF2">
    <property type="entry name" value="XANTHINE_URACIL PERMEASE"/>
    <property type="match status" value="1"/>
</dbReference>
<sequence>MNNKLIDFFDFNLHDTNMKKEFMAGLTTFFAVVYIIAVNSSILADSGMPREATVISTILASSLGCIIIAFYSNTPLVMIPGMGVNAMFTYTIVNNLGLSWQSALGTVMMAGIIFAITAFTPLGNILKEAIPDSLKDSISVGIGLLLTVLGLQKSGLIVLSPTSFGALGKLSSFNVQMSILILIIAIILFAKNVPGNFLITIVVGTLLSILTGINSVDSSQGFKFSLGNYSSIFMKLSFKDILTVPFWVGSLSLAMVLIFSNIGVINAYVNGMLKSPEKYDKSFKANALSALSCGLLGTSPTVTSAESAAGIAAGGKTGFTSLTTAVLFLLSIPFIPFIKLIPDNAVAPIFIIIGYLMLQNISAINFKDVTEGIPAFLTIAVIPFSSDIVNGMAFGFIAYPILKLFSGKKSQVKPALYVIALLFCIYFILKAKF</sequence>
<dbReference type="AlphaFoldDB" id="A0A1M6IHE8"/>
<keyword evidence="3" id="KW-0813">Transport</keyword>
<evidence type="ECO:0000256" key="4">
    <source>
        <dbReference type="ARBA" id="ARBA00022692"/>
    </source>
</evidence>
<protein>
    <submittedName>
        <fullName evidence="8">Putative MFS transporter, AGZA family, xanthine/uracil permease</fullName>
    </submittedName>
</protein>
<dbReference type="PANTHER" id="PTHR43337">
    <property type="entry name" value="XANTHINE/URACIL PERMEASE C887.17-RELATED"/>
    <property type="match status" value="1"/>
</dbReference>
<evidence type="ECO:0000256" key="1">
    <source>
        <dbReference type="ARBA" id="ARBA00004141"/>
    </source>
</evidence>
<feature type="transmembrane region" description="Helical" evidence="7">
    <location>
        <begin position="345"/>
        <end position="364"/>
    </location>
</feature>
<gene>
    <name evidence="8" type="ORF">SAMN05444401_2824</name>
</gene>
<proteinExistence type="inferred from homology"/>
<dbReference type="Pfam" id="PF00860">
    <property type="entry name" value="Xan_ur_permease"/>
    <property type="match status" value="1"/>
</dbReference>
<evidence type="ECO:0000256" key="5">
    <source>
        <dbReference type="ARBA" id="ARBA00022989"/>
    </source>
</evidence>
<reference evidence="8 9" key="1">
    <citation type="submission" date="2016-11" db="EMBL/GenBank/DDBJ databases">
        <authorList>
            <person name="Jaros S."/>
            <person name="Januszkiewicz K."/>
            <person name="Wedrychowicz H."/>
        </authorList>
    </citation>
    <scope>NUCLEOTIDE SEQUENCE [LARGE SCALE GENOMIC DNA]</scope>
    <source>
        <strain evidence="8 9">DSM 21864</strain>
    </source>
</reference>
<feature type="transmembrane region" description="Helical" evidence="7">
    <location>
        <begin position="376"/>
        <end position="402"/>
    </location>
</feature>
<feature type="transmembrane region" description="Helical" evidence="7">
    <location>
        <begin position="22"/>
        <end position="42"/>
    </location>
</feature>
<feature type="transmembrane region" description="Helical" evidence="7">
    <location>
        <begin position="138"/>
        <end position="159"/>
    </location>
</feature>
<accession>A0A1M6IHE8</accession>
<dbReference type="GO" id="GO:0005886">
    <property type="term" value="C:plasma membrane"/>
    <property type="evidence" value="ECO:0007669"/>
    <property type="project" value="TreeGrafter"/>
</dbReference>
<feature type="transmembrane region" description="Helical" evidence="7">
    <location>
        <begin position="54"/>
        <end position="72"/>
    </location>
</feature>
<dbReference type="Proteomes" id="UP000184080">
    <property type="component" value="Unassembled WGS sequence"/>
</dbReference>
<feature type="transmembrane region" description="Helical" evidence="7">
    <location>
        <begin position="414"/>
        <end position="431"/>
    </location>
</feature>
<dbReference type="InterPro" id="IPR045018">
    <property type="entry name" value="Azg-like"/>
</dbReference>
<evidence type="ECO:0000256" key="2">
    <source>
        <dbReference type="ARBA" id="ARBA00005697"/>
    </source>
</evidence>
<feature type="transmembrane region" description="Helical" evidence="7">
    <location>
        <begin position="197"/>
        <end position="216"/>
    </location>
</feature>
<feature type="transmembrane region" description="Helical" evidence="7">
    <location>
        <begin position="171"/>
        <end position="190"/>
    </location>
</feature>
<evidence type="ECO:0000313" key="9">
    <source>
        <dbReference type="Proteomes" id="UP000184080"/>
    </source>
</evidence>
<dbReference type="EMBL" id="FQZO01000004">
    <property type="protein sequence ID" value="SHJ33843.1"/>
    <property type="molecule type" value="Genomic_DNA"/>
</dbReference>
<keyword evidence="9" id="KW-1185">Reference proteome</keyword>
<dbReference type="RefSeq" id="WP_073007863.1">
    <property type="nucleotide sequence ID" value="NZ_FQZO01000004.1"/>
</dbReference>
<dbReference type="InterPro" id="IPR006043">
    <property type="entry name" value="NCS2"/>
</dbReference>
<dbReference type="STRING" id="1121298.SAMN05444401_2824"/>
<feature type="transmembrane region" description="Helical" evidence="7">
    <location>
        <begin position="319"/>
        <end position="338"/>
    </location>
</feature>
<evidence type="ECO:0000256" key="3">
    <source>
        <dbReference type="ARBA" id="ARBA00022448"/>
    </source>
</evidence>
<comment type="similarity">
    <text evidence="2">Belongs to the nucleobase:cation symporter-2 (NCS2) (TC 2.A.40) family. Azg-like subfamily.</text>
</comment>
<organism evidence="8 9">
    <name type="scientific">Clostridium amylolyticum</name>
    <dbReference type="NCBI Taxonomy" id="1121298"/>
    <lineage>
        <taxon>Bacteria</taxon>
        <taxon>Bacillati</taxon>
        <taxon>Bacillota</taxon>
        <taxon>Clostridia</taxon>
        <taxon>Eubacteriales</taxon>
        <taxon>Clostridiaceae</taxon>
        <taxon>Clostridium</taxon>
    </lineage>
</organism>
<keyword evidence="4 7" id="KW-0812">Transmembrane</keyword>
<comment type="subcellular location">
    <subcellularLocation>
        <location evidence="1">Membrane</location>
        <topology evidence="1">Multi-pass membrane protein</topology>
    </subcellularLocation>
</comment>
<evidence type="ECO:0000256" key="7">
    <source>
        <dbReference type="SAM" id="Phobius"/>
    </source>
</evidence>
<keyword evidence="5 7" id="KW-1133">Transmembrane helix</keyword>
<name>A0A1M6IHE8_9CLOT</name>
<keyword evidence="6 7" id="KW-0472">Membrane</keyword>
<evidence type="ECO:0000256" key="6">
    <source>
        <dbReference type="ARBA" id="ARBA00023136"/>
    </source>
</evidence>
<feature type="transmembrane region" description="Helical" evidence="7">
    <location>
        <begin position="244"/>
        <end position="269"/>
    </location>
</feature>
<dbReference type="OrthoDB" id="9808458at2"/>